<evidence type="ECO:0000313" key="1">
    <source>
        <dbReference type="EMBL" id="HHX99435.1"/>
    </source>
</evidence>
<dbReference type="AlphaFoldDB" id="A0A832R923"/>
<name>A0A832R923_9BACT</name>
<dbReference type="Proteomes" id="UP000576550">
    <property type="component" value="Unassembled WGS sequence"/>
</dbReference>
<proteinExistence type="predicted"/>
<organism evidence="1 2">
    <name type="scientific">Candidatus Dojkabacteria bacterium</name>
    <dbReference type="NCBI Taxonomy" id="2099670"/>
    <lineage>
        <taxon>Bacteria</taxon>
        <taxon>Candidatus Dojkabacteria</taxon>
    </lineage>
</organism>
<sequence length="162" mass="18482">MKKEDSFKVRSVKDCFRKNLIPNKGRIITKRRKPSEHEMKTAKLLLAKFGGTINFLAGKGEMGLKTPDANWSGRLLEIKRAKGKSSADSQTRKALEQIKGNGVILLDISENIKSVIQIKQEITHRIKRETSHKNKKDLNLNIIIIKNRRIIDILEITKKVEA</sequence>
<protein>
    <recommendedName>
        <fullName evidence="3">tRNA nuclease CdiA C-terminal domain-containing protein</fullName>
    </recommendedName>
</protein>
<accession>A0A832R923</accession>
<reference evidence="1 2" key="1">
    <citation type="journal article" date="2020" name="Biotechnol. Biofuels">
        <title>New insights from the biogas microbiome by comprehensive genome-resolved metagenomics of nearly 1600 species originating from multiple anaerobic digesters.</title>
        <authorList>
            <person name="Campanaro S."/>
            <person name="Treu L."/>
            <person name="Rodriguez-R L.M."/>
            <person name="Kovalovszki A."/>
            <person name="Ziels R.M."/>
            <person name="Maus I."/>
            <person name="Zhu X."/>
            <person name="Kougias P.G."/>
            <person name="Basile A."/>
            <person name="Luo G."/>
            <person name="Schluter A."/>
            <person name="Konstantinidis K.T."/>
            <person name="Angelidaki I."/>
        </authorList>
    </citation>
    <scope>NUCLEOTIDE SEQUENCE [LARGE SCALE GENOMIC DNA]</scope>
    <source>
        <strain evidence="1">AS05jafATM_89</strain>
    </source>
</reference>
<comment type="caution">
    <text evidence="1">The sequence shown here is derived from an EMBL/GenBank/DDBJ whole genome shotgun (WGS) entry which is preliminary data.</text>
</comment>
<evidence type="ECO:0000313" key="2">
    <source>
        <dbReference type="Proteomes" id="UP000576550"/>
    </source>
</evidence>
<dbReference type="EMBL" id="DUTP01000003">
    <property type="protein sequence ID" value="HHX99435.1"/>
    <property type="molecule type" value="Genomic_DNA"/>
</dbReference>
<evidence type="ECO:0008006" key="3">
    <source>
        <dbReference type="Google" id="ProtNLM"/>
    </source>
</evidence>
<gene>
    <name evidence="1" type="ORF">GX533_02025</name>
</gene>